<dbReference type="KEGG" id="emc:129335924"/>
<protein>
    <submittedName>
        <fullName evidence="3">Thyroid transcription factor 1-associated protein 26</fullName>
    </submittedName>
</protein>
<dbReference type="PANTHER" id="PTHR15657:SF1">
    <property type="entry name" value="THYROID TRANSCRIPTION FACTOR 1-ASSOCIATED PROTEIN 26"/>
    <property type="match status" value="1"/>
</dbReference>
<dbReference type="AlphaFoldDB" id="A0AA97L7P4"/>
<reference evidence="3" key="1">
    <citation type="submission" date="2025-08" db="UniProtKB">
        <authorList>
            <consortium name="RefSeq"/>
        </authorList>
    </citation>
    <scope>IDENTIFICATION</scope>
    <source>
        <tissue evidence="3">Blood</tissue>
    </source>
</reference>
<organism evidence="2 3">
    <name type="scientific">Eublepharis macularius</name>
    <name type="common">Leopard gecko</name>
    <name type="synonym">Cyrtodactylus macularius</name>
    <dbReference type="NCBI Taxonomy" id="481883"/>
    <lineage>
        <taxon>Eukaryota</taxon>
        <taxon>Metazoa</taxon>
        <taxon>Chordata</taxon>
        <taxon>Craniata</taxon>
        <taxon>Vertebrata</taxon>
        <taxon>Euteleostomi</taxon>
        <taxon>Lepidosauria</taxon>
        <taxon>Squamata</taxon>
        <taxon>Bifurcata</taxon>
        <taxon>Gekkota</taxon>
        <taxon>Eublepharidae</taxon>
        <taxon>Eublepharinae</taxon>
        <taxon>Eublepharis</taxon>
    </lineage>
</organism>
<keyword evidence="2" id="KW-1185">Reference proteome</keyword>
<dbReference type="CTD" id="29080"/>
<dbReference type="GeneID" id="129335924"/>
<dbReference type="InterPro" id="IPR013730">
    <property type="entry name" value="Fyv7/TAP26"/>
</dbReference>
<evidence type="ECO:0000313" key="3">
    <source>
        <dbReference type="RefSeq" id="XP_054844786.1"/>
    </source>
</evidence>
<sequence length="234" mass="27601">MLFPPFPSERGRVLDDVDELRQRFSYLMAPAVRRGKCPSQKKIGGAQNSQIQRARKKTWGRDPRAARGSVQEGQGFAFWRKQKVQRAYKKLLKKQKDANSQKSVGYTDNYPEHLKHLYLAEEEMLKKQRKPKDNGPVLLEEMSISTTKINVTKRRLKAKTSNQKAKEEYEQIKAKRDEKKEAARKRKEERERAQKLYKQKKMEAYKILSKRTRKGQPNLNLQVEYLLQKIQQKP</sequence>
<feature type="compositionally biased region" description="Basic and acidic residues" evidence="1">
    <location>
        <begin position="164"/>
        <end position="196"/>
    </location>
</feature>
<gene>
    <name evidence="3" type="primary">CCDC59</name>
</gene>
<feature type="region of interest" description="Disordered" evidence="1">
    <location>
        <begin position="37"/>
        <end position="71"/>
    </location>
</feature>
<dbReference type="PRINTS" id="PR01854">
    <property type="entry name" value="BR22PROTEIN"/>
</dbReference>
<dbReference type="Proteomes" id="UP001190640">
    <property type="component" value="Chromosome 9"/>
</dbReference>
<name>A0AA97L7P4_EUBMA</name>
<accession>A0AA97L7P4</accession>
<dbReference type="RefSeq" id="XP_054844786.1">
    <property type="nucleotide sequence ID" value="XM_054988811.1"/>
</dbReference>
<dbReference type="PANTHER" id="PTHR15657">
    <property type="entry name" value="THYROID TRANSCRIPTION FACTOR 1-ASSOCIATED PROTEIN 26"/>
    <property type="match status" value="1"/>
</dbReference>
<dbReference type="GO" id="GO:0005634">
    <property type="term" value="C:nucleus"/>
    <property type="evidence" value="ECO:0007669"/>
    <property type="project" value="TreeGrafter"/>
</dbReference>
<evidence type="ECO:0000313" key="2">
    <source>
        <dbReference type="Proteomes" id="UP001190640"/>
    </source>
</evidence>
<feature type="region of interest" description="Disordered" evidence="1">
    <location>
        <begin position="157"/>
        <end position="196"/>
    </location>
</feature>
<dbReference type="Pfam" id="PF08524">
    <property type="entry name" value="rRNA_processing"/>
    <property type="match status" value="1"/>
</dbReference>
<evidence type="ECO:0000256" key="1">
    <source>
        <dbReference type="SAM" id="MobiDB-lite"/>
    </source>
</evidence>
<proteinExistence type="predicted"/>